<accession>A0A938YT32</accession>
<protein>
    <submittedName>
        <fullName evidence="3">MFS transporter</fullName>
    </submittedName>
</protein>
<feature type="transmembrane region" description="Helical" evidence="1">
    <location>
        <begin position="151"/>
        <end position="177"/>
    </location>
</feature>
<dbReference type="PANTHER" id="PTHR23518">
    <property type="entry name" value="C-METHYLTRANSFERASE"/>
    <property type="match status" value="1"/>
</dbReference>
<dbReference type="GO" id="GO:0022857">
    <property type="term" value="F:transmembrane transporter activity"/>
    <property type="evidence" value="ECO:0007669"/>
    <property type="project" value="InterPro"/>
</dbReference>
<feature type="transmembrane region" description="Helical" evidence="1">
    <location>
        <begin position="88"/>
        <end position="109"/>
    </location>
</feature>
<feature type="transmembrane region" description="Helical" evidence="1">
    <location>
        <begin position="237"/>
        <end position="264"/>
    </location>
</feature>
<dbReference type="PROSITE" id="PS50850">
    <property type="entry name" value="MFS"/>
    <property type="match status" value="1"/>
</dbReference>
<feature type="transmembrane region" description="Helical" evidence="1">
    <location>
        <begin position="270"/>
        <end position="292"/>
    </location>
</feature>
<evidence type="ECO:0000313" key="4">
    <source>
        <dbReference type="Proteomes" id="UP000809243"/>
    </source>
</evidence>
<feature type="transmembrane region" description="Helical" evidence="1">
    <location>
        <begin position="371"/>
        <end position="389"/>
    </location>
</feature>
<feature type="transmembrane region" description="Helical" evidence="1">
    <location>
        <begin position="329"/>
        <end position="351"/>
    </location>
</feature>
<dbReference type="InterPro" id="IPR020846">
    <property type="entry name" value="MFS_dom"/>
</dbReference>
<dbReference type="Gene3D" id="1.20.1250.20">
    <property type="entry name" value="MFS general substrate transporter like domains"/>
    <property type="match status" value="2"/>
</dbReference>
<sequence length="420" mass="46094">MRHYYYFLYTRVSRDLNAVPKDVKTVVFGMFVYMLAWGIIDPFFSIFVNSIVNNYLVTGLLYSLVFLVGITLSIPVGGLAGRVSKIKYSIVSLLSYPFIGLLYFSVAFLQPFHSIIALFFARLFHSISVLFWIMVEGFIREKSPKGETSAVFGLYVTFCNLSYVVAPLLVVPLVLFFSLGTASLHWLFLLLIPFPIISAAVISRAGDKGKTFAQGVKGVVSEDKIFRKEISDIREMGFVGIVCLLMTFFMRSVVAIIAFLIPLYALSLNLGLAEISILFAVISVPYLFSFFFAELADSIGKIRVISAGFFLLGLALLAISSISTASIDFFAACFFLGLVLALMQPAVNGLVTDITPRVKDGEMTGVQHATINFSAFATTALLGALAQLFSLQFPFIVFGCLLLAMAAVAHSIKGKVVVRI</sequence>
<dbReference type="AlphaFoldDB" id="A0A938YT32"/>
<feature type="domain" description="Major facilitator superfamily (MFS) profile" evidence="2">
    <location>
        <begin position="22"/>
        <end position="417"/>
    </location>
</feature>
<evidence type="ECO:0000313" key="3">
    <source>
        <dbReference type="EMBL" id="MBN2066981.1"/>
    </source>
</evidence>
<feature type="transmembrane region" description="Helical" evidence="1">
    <location>
        <begin position="304"/>
        <end position="323"/>
    </location>
</feature>
<organism evidence="3 4">
    <name type="scientific">Candidatus Iainarchaeum sp</name>
    <dbReference type="NCBI Taxonomy" id="3101447"/>
    <lineage>
        <taxon>Archaea</taxon>
        <taxon>Candidatus Iainarchaeota</taxon>
        <taxon>Candidatus Iainarchaeia</taxon>
        <taxon>Candidatus Iainarchaeales</taxon>
        <taxon>Candidatus Iainarchaeaceae</taxon>
        <taxon>Candidatus Iainarchaeum</taxon>
    </lineage>
</organism>
<feature type="transmembrane region" description="Helical" evidence="1">
    <location>
        <begin position="183"/>
        <end position="202"/>
    </location>
</feature>
<dbReference type="Proteomes" id="UP000809243">
    <property type="component" value="Unassembled WGS sequence"/>
</dbReference>
<name>A0A938YT32_9ARCH</name>
<gene>
    <name evidence="3" type="ORF">JW744_00760</name>
</gene>
<evidence type="ECO:0000256" key="1">
    <source>
        <dbReference type="SAM" id="Phobius"/>
    </source>
</evidence>
<keyword evidence="1" id="KW-1133">Transmembrane helix</keyword>
<keyword evidence="1" id="KW-0472">Membrane</keyword>
<feature type="transmembrane region" description="Helical" evidence="1">
    <location>
        <begin position="395"/>
        <end position="412"/>
    </location>
</feature>
<dbReference type="InterPro" id="IPR036259">
    <property type="entry name" value="MFS_trans_sf"/>
</dbReference>
<dbReference type="PANTHER" id="PTHR23518:SF2">
    <property type="entry name" value="MAJOR FACILITATOR SUPERFAMILY TRANSPORTER"/>
    <property type="match status" value="1"/>
</dbReference>
<keyword evidence="1" id="KW-0812">Transmembrane</keyword>
<comment type="caution">
    <text evidence="3">The sequence shown here is derived from an EMBL/GenBank/DDBJ whole genome shotgun (WGS) entry which is preliminary data.</text>
</comment>
<dbReference type="EMBL" id="JAFGDB010000014">
    <property type="protein sequence ID" value="MBN2066981.1"/>
    <property type="molecule type" value="Genomic_DNA"/>
</dbReference>
<dbReference type="Pfam" id="PF07690">
    <property type="entry name" value="MFS_1"/>
    <property type="match status" value="1"/>
</dbReference>
<evidence type="ECO:0000259" key="2">
    <source>
        <dbReference type="PROSITE" id="PS50850"/>
    </source>
</evidence>
<proteinExistence type="predicted"/>
<reference evidence="3" key="1">
    <citation type="submission" date="2021-01" db="EMBL/GenBank/DDBJ databases">
        <title>Active Sulfur Cycling in an Early Earth Analoge.</title>
        <authorList>
            <person name="Hahn C.R."/>
            <person name="Youssef N.H."/>
            <person name="Elshahed M."/>
        </authorList>
    </citation>
    <scope>NUCLEOTIDE SEQUENCE</scope>
    <source>
        <strain evidence="3">Zod_Metabat.1151</strain>
    </source>
</reference>
<feature type="transmembrane region" description="Helical" evidence="1">
    <location>
        <begin position="21"/>
        <end position="40"/>
    </location>
</feature>
<feature type="transmembrane region" description="Helical" evidence="1">
    <location>
        <begin position="115"/>
        <end position="139"/>
    </location>
</feature>
<dbReference type="SUPFAM" id="SSF103473">
    <property type="entry name" value="MFS general substrate transporter"/>
    <property type="match status" value="1"/>
</dbReference>
<feature type="transmembrane region" description="Helical" evidence="1">
    <location>
        <begin position="60"/>
        <end position="81"/>
    </location>
</feature>
<dbReference type="InterPro" id="IPR011701">
    <property type="entry name" value="MFS"/>
</dbReference>